<dbReference type="PRINTS" id="PR00411">
    <property type="entry name" value="PNDRDTASEI"/>
</dbReference>
<dbReference type="Pfam" id="PF07992">
    <property type="entry name" value="Pyr_redox_2"/>
    <property type="match status" value="1"/>
</dbReference>
<dbReference type="EMBL" id="VFMO01000001">
    <property type="protein sequence ID" value="TQJ12917.1"/>
    <property type="molecule type" value="Genomic_DNA"/>
</dbReference>
<keyword evidence="2" id="KW-0285">Flavoprotein</keyword>
<comment type="cofactor">
    <cofactor evidence="1">
        <name>FAD</name>
        <dbReference type="ChEBI" id="CHEBI:57692"/>
    </cofactor>
</comment>
<reference evidence="6 7" key="1">
    <citation type="submission" date="2019-06" db="EMBL/GenBank/DDBJ databases">
        <title>Sequencing the genomes of 1000 actinobacteria strains.</title>
        <authorList>
            <person name="Klenk H.-P."/>
        </authorList>
    </citation>
    <scope>NUCLEOTIDE SEQUENCE [LARGE SCALE GENOMIC DNA]</scope>
    <source>
        <strain evidence="6 7">DSM 19828</strain>
    </source>
</reference>
<dbReference type="PANTHER" id="PTHR43014:SF2">
    <property type="entry name" value="MERCURIC REDUCTASE"/>
    <property type="match status" value="1"/>
</dbReference>
<dbReference type="PANTHER" id="PTHR43014">
    <property type="entry name" value="MERCURIC REDUCTASE"/>
    <property type="match status" value="1"/>
</dbReference>
<evidence type="ECO:0000256" key="3">
    <source>
        <dbReference type="ARBA" id="ARBA00022827"/>
    </source>
</evidence>
<dbReference type="GO" id="GO:0003955">
    <property type="term" value="F:NAD(P)H dehydrogenase (quinone) activity"/>
    <property type="evidence" value="ECO:0007669"/>
    <property type="project" value="TreeGrafter"/>
</dbReference>
<proteinExistence type="predicted"/>
<keyword evidence="3" id="KW-0274">FAD</keyword>
<dbReference type="InterPro" id="IPR036188">
    <property type="entry name" value="FAD/NAD-bd_sf"/>
</dbReference>
<evidence type="ECO:0000259" key="4">
    <source>
        <dbReference type="Pfam" id="PF02852"/>
    </source>
</evidence>
<dbReference type="Pfam" id="PF02852">
    <property type="entry name" value="Pyr_redox_dim"/>
    <property type="match status" value="1"/>
</dbReference>
<name>A0A542EC55_9MICO</name>
<dbReference type="InterPro" id="IPR023753">
    <property type="entry name" value="FAD/NAD-binding_dom"/>
</dbReference>
<comment type="caution">
    <text evidence="6">The sequence shown here is derived from an EMBL/GenBank/DDBJ whole genome shotgun (WGS) entry which is preliminary data.</text>
</comment>
<evidence type="ECO:0000313" key="6">
    <source>
        <dbReference type="EMBL" id="TQJ12917.1"/>
    </source>
</evidence>
<dbReference type="InterPro" id="IPR016156">
    <property type="entry name" value="FAD/NAD-linked_Rdtase_dimer_sf"/>
</dbReference>
<sequence length="451" mass="48164">MSDEYDVIVIGAGPVGENVAQYVTEASDLSAVLIENELAGGECSYYACMPSKALLRPVEIANDSVDLQGISDASVQVEELLKRRDEWVSHYDDASQVEWADGIGVPVVRGAARLSGERKVQVDGRTIAARKAVVVATGSTPVIPPEYADVCAWGSRDATGVVDVPERLAIVGGGVVACEAATWMRALGSEVTMLVRGDSLLTNQEPFAAETVLKSLRDSGVDVRLEANVTSCERPDASDTGLGRVHGGAVTVTVDDQKLEFDEILLAVGRRPRLGEIGLDALDLTDDPDAWPDWLIAVGDASGEAPLTHWGKYRARGIGARLAGAAEPEHADVPVPQVVFTEPQIAQVGPLRKDLDEVEVVRVPFNSAAGAALLRDHVQGQAQLLVDRKDRVVRAATFVGPGAGELLHAATIAIVGRVPVHVLRHAVPSYPTASELWLRLLEELPRQYRRG</sequence>
<feature type="domain" description="FAD/NAD(P)-binding" evidence="5">
    <location>
        <begin position="5"/>
        <end position="274"/>
    </location>
</feature>
<dbReference type="SUPFAM" id="SSF51905">
    <property type="entry name" value="FAD/NAD(P)-binding domain"/>
    <property type="match status" value="1"/>
</dbReference>
<accession>A0A542EC55</accession>
<dbReference type="SUPFAM" id="SSF55424">
    <property type="entry name" value="FAD/NAD-linked reductases, dimerisation (C-terminal) domain"/>
    <property type="match status" value="1"/>
</dbReference>
<dbReference type="Proteomes" id="UP000320806">
    <property type="component" value="Unassembled WGS sequence"/>
</dbReference>
<gene>
    <name evidence="6" type="ORF">FB459_0294</name>
</gene>
<dbReference type="InterPro" id="IPR004099">
    <property type="entry name" value="Pyr_nucl-diS_OxRdtase_dimer"/>
</dbReference>
<dbReference type="OrthoDB" id="4797035at2"/>
<dbReference type="PRINTS" id="PR00368">
    <property type="entry name" value="FADPNR"/>
</dbReference>
<organism evidence="6 7">
    <name type="scientific">Yimella lutea</name>
    <dbReference type="NCBI Taxonomy" id="587872"/>
    <lineage>
        <taxon>Bacteria</taxon>
        <taxon>Bacillati</taxon>
        <taxon>Actinomycetota</taxon>
        <taxon>Actinomycetes</taxon>
        <taxon>Micrococcales</taxon>
        <taxon>Dermacoccaceae</taxon>
        <taxon>Yimella</taxon>
    </lineage>
</organism>
<dbReference type="Gene3D" id="3.50.50.60">
    <property type="entry name" value="FAD/NAD(P)-binding domain"/>
    <property type="match status" value="2"/>
</dbReference>
<evidence type="ECO:0000259" key="5">
    <source>
        <dbReference type="Pfam" id="PF07992"/>
    </source>
</evidence>
<dbReference type="GO" id="GO:0050660">
    <property type="term" value="F:flavin adenine dinucleotide binding"/>
    <property type="evidence" value="ECO:0007669"/>
    <property type="project" value="TreeGrafter"/>
</dbReference>
<dbReference type="AlphaFoldDB" id="A0A542EC55"/>
<protein>
    <submittedName>
        <fullName evidence="6">Dihydrolipoamide dehydrogenase</fullName>
    </submittedName>
</protein>
<keyword evidence="7" id="KW-1185">Reference proteome</keyword>
<evidence type="ECO:0000313" key="7">
    <source>
        <dbReference type="Proteomes" id="UP000320806"/>
    </source>
</evidence>
<feature type="domain" description="Pyridine nucleotide-disulphide oxidoreductase dimerisation" evidence="4">
    <location>
        <begin position="335"/>
        <end position="436"/>
    </location>
</feature>
<evidence type="ECO:0000256" key="2">
    <source>
        <dbReference type="ARBA" id="ARBA00022630"/>
    </source>
</evidence>
<dbReference type="Gene3D" id="3.30.390.30">
    <property type="match status" value="1"/>
</dbReference>
<evidence type="ECO:0000256" key="1">
    <source>
        <dbReference type="ARBA" id="ARBA00001974"/>
    </source>
</evidence>
<dbReference type="RefSeq" id="WP_141927203.1">
    <property type="nucleotide sequence ID" value="NZ_BAABCI010000004.1"/>
</dbReference>